<reference evidence="2 3" key="2">
    <citation type="journal article" date="2018" name="Int. J. Syst. Evol. Microbiol.">
        <title>Burkholderia insecticola sp. nov., a gut symbiotic bacterium of the bean bug Riptortus pedestris.</title>
        <authorList>
            <person name="Takeshita K."/>
            <person name="Tamaki H."/>
            <person name="Ohbayashi T."/>
            <person name="Meng X.-Y."/>
            <person name="Sone T."/>
            <person name="Mitani Y."/>
            <person name="Peeters C."/>
            <person name="Kikuchi Y."/>
            <person name="Vandamme P."/>
        </authorList>
    </citation>
    <scope>NUCLEOTIDE SEQUENCE [LARGE SCALE GENOMIC DNA]</scope>
    <source>
        <strain evidence="2">RPE64</strain>
    </source>
</reference>
<dbReference type="STRING" id="758793.BRPE64_ACDS03410"/>
<protein>
    <submittedName>
        <fullName evidence="2">ImpA domain protein</fullName>
    </submittedName>
</protein>
<keyword evidence="3" id="KW-1185">Reference proteome</keyword>
<dbReference type="Pfam" id="PF06812">
    <property type="entry name" value="ImpA_N"/>
    <property type="match status" value="1"/>
</dbReference>
<dbReference type="HOGENOM" id="CLU_060104_0_0_4"/>
<dbReference type="InterPro" id="IPR010657">
    <property type="entry name" value="ImpA_N"/>
</dbReference>
<dbReference type="EMBL" id="AP013058">
    <property type="protein sequence ID" value="BAN22095.1"/>
    <property type="molecule type" value="Genomic_DNA"/>
</dbReference>
<feature type="domain" description="ImpA N-terminal" evidence="1">
    <location>
        <begin position="9"/>
        <end position="134"/>
    </location>
</feature>
<dbReference type="Proteomes" id="UP000013966">
    <property type="component" value="Chromosome 1"/>
</dbReference>
<evidence type="ECO:0000313" key="3">
    <source>
        <dbReference type="Proteomes" id="UP000013966"/>
    </source>
</evidence>
<sequence>MTGAASDWMTPVSAQSPCGPDLEYDHDFVVLFASTVPKQEVQYGSFVGAADPINWAEVERDCRRLMSRTKDLRVAVLYTRCRTRLGGAKGFAEGTTLLAAWLQSYPDRIHPCAGETYERDEALEMRMNALHGLVDPEGLLADAREIVLAKSTAARLQVRDVERAFGYPRPADALAPDSVTQQLRALRIQQPATMQAFDEALANLAAIESWCAAHMEGYEPDLELLTKLLNPLRSPEVDTSALEMEPSETVELVEEIVDSAPAETEEEVVAVSDEGIAEDIDASATAAAPVVTYSTVINGRQAALATIRAARKWFESNEPSSPVPVLLRRAEYCVGKRYFEVVKAIPFELLAEWEAPDEEGAATS</sequence>
<dbReference type="KEGG" id="buo:BRPE64_ACDS03410"/>
<gene>
    <name evidence="2" type="ORF">BRPE64_ACDS03410</name>
</gene>
<evidence type="ECO:0000313" key="2">
    <source>
        <dbReference type="EMBL" id="BAN22095.1"/>
    </source>
</evidence>
<organism evidence="2 3">
    <name type="scientific">Caballeronia insecticola</name>
    <dbReference type="NCBI Taxonomy" id="758793"/>
    <lineage>
        <taxon>Bacteria</taxon>
        <taxon>Pseudomonadati</taxon>
        <taxon>Pseudomonadota</taxon>
        <taxon>Betaproteobacteria</taxon>
        <taxon>Burkholderiales</taxon>
        <taxon>Burkholderiaceae</taxon>
        <taxon>Caballeronia</taxon>
    </lineage>
</organism>
<dbReference type="AlphaFoldDB" id="R4WMJ5"/>
<name>R4WMJ5_9BURK</name>
<accession>R4WMJ5</accession>
<dbReference type="PATRIC" id="fig|758793.3.peg.341"/>
<evidence type="ECO:0000259" key="1">
    <source>
        <dbReference type="Pfam" id="PF06812"/>
    </source>
</evidence>
<reference evidence="2 3" key="1">
    <citation type="journal article" date="2013" name="Genome Announc.">
        <title>Complete Genome Sequence of Burkholderia sp. Strain RPE64, Bacterial Symbiont of the Bean Bug Riptortus pedestris.</title>
        <authorList>
            <person name="Shibata T.F."/>
            <person name="Maeda T."/>
            <person name="Nikoh N."/>
            <person name="Yamaguchi K."/>
            <person name="Oshima K."/>
            <person name="Hattori M."/>
            <person name="Nishiyama T."/>
            <person name="Hasebe M."/>
            <person name="Fukatsu T."/>
            <person name="Kikuchi Y."/>
            <person name="Shigenobu S."/>
        </authorList>
    </citation>
    <scope>NUCLEOTIDE SEQUENCE [LARGE SCALE GENOMIC DNA]</scope>
</reference>
<dbReference type="InterPro" id="IPR017740">
    <property type="entry name" value="TssA-like"/>
</dbReference>
<proteinExistence type="predicted"/>
<dbReference type="PANTHER" id="PTHR37951:SF1">
    <property type="entry name" value="TYPE VI SECRETION SYSTEM COMPONENT TSSA1"/>
    <property type="match status" value="1"/>
</dbReference>
<dbReference type="PANTHER" id="PTHR37951">
    <property type="entry name" value="CYTOPLASMIC PROTEIN-RELATED"/>
    <property type="match status" value="1"/>
</dbReference>